<organism evidence="1 2">
    <name type="scientific">Molorchus minor</name>
    <dbReference type="NCBI Taxonomy" id="1323400"/>
    <lineage>
        <taxon>Eukaryota</taxon>
        <taxon>Metazoa</taxon>
        <taxon>Ecdysozoa</taxon>
        <taxon>Arthropoda</taxon>
        <taxon>Hexapoda</taxon>
        <taxon>Insecta</taxon>
        <taxon>Pterygota</taxon>
        <taxon>Neoptera</taxon>
        <taxon>Endopterygota</taxon>
        <taxon>Coleoptera</taxon>
        <taxon>Polyphaga</taxon>
        <taxon>Cucujiformia</taxon>
        <taxon>Chrysomeloidea</taxon>
        <taxon>Cerambycidae</taxon>
        <taxon>Lamiinae</taxon>
        <taxon>Monochamini</taxon>
        <taxon>Molorchus</taxon>
    </lineage>
</organism>
<comment type="caution">
    <text evidence="1">The sequence shown here is derived from an EMBL/GenBank/DDBJ whole genome shotgun (WGS) entry which is preliminary data.</text>
</comment>
<dbReference type="Proteomes" id="UP001162164">
    <property type="component" value="Unassembled WGS sequence"/>
</dbReference>
<keyword evidence="2" id="KW-1185">Reference proteome</keyword>
<dbReference type="EMBL" id="JAPWTJ010000012">
    <property type="protein sequence ID" value="KAJ8985536.1"/>
    <property type="molecule type" value="Genomic_DNA"/>
</dbReference>
<name>A0ABQ9K4L1_9CUCU</name>
<accession>A0ABQ9K4L1</accession>
<protein>
    <submittedName>
        <fullName evidence="1">Uncharacterized protein</fullName>
    </submittedName>
</protein>
<sequence length="71" mass="7657">MVIKCLICKAPFKQGENRSFHRLGFASSGNSNDSSEKTLLLAFLNSLAGDKICQGHHTGLVPVRIAGDRAE</sequence>
<gene>
    <name evidence="1" type="ORF">NQ317_019919</name>
</gene>
<evidence type="ECO:0000313" key="2">
    <source>
        <dbReference type="Proteomes" id="UP001162164"/>
    </source>
</evidence>
<proteinExistence type="predicted"/>
<reference evidence="1" key="1">
    <citation type="journal article" date="2023" name="Insect Mol. Biol.">
        <title>Genome sequencing provides insights into the evolution of gene families encoding plant cell wall-degrading enzymes in longhorned beetles.</title>
        <authorList>
            <person name="Shin N.R."/>
            <person name="Okamura Y."/>
            <person name="Kirsch R."/>
            <person name="Pauchet Y."/>
        </authorList>
    </citation>
    <scope>NUCLEOTIDE SEQUENCE</scope>
    <source>
        <strain evidence="1">MMC_N1</strain>
    </source>
</reference>
<evidence type="ECO:0000313" key="1">
    <source>
        <dbReference type="EMBL" id="KAJ8985536.1"/>
    </source>
</evidence>